<accession>A0A136PWF4</accession>
<dbReference type="HAMAP" id="MF_00299">
    <property type="entry name" value="KptA"/>
    <property type="match status" value="1"/>
</dbReference>
<evidence type="ECO:0000313" key="7">
    <source>
        <dbReference type="Proteomes" id="UP000070620"/>
    </source>
</evidence>
<dbReference type="InterPro" id="IPR022928">
    <property type="entry name" value="RNA_2'-PTrans_KptA"/>
</dbReference>
<dbReference type="GO" id="GO:0003950">
    <property type="term" value="F:NAD+ poly-ADP-ribosyltransferase activity"/>
    <property type="evidence" value="ECO:0007669"/>
    <property type="project" value="InterPro"/>
</dbReference>
<evidence type="ECO:0000256" key="4">
    <source>
        <dbReference type="ARBA" id="ARBA00025212"/>
    </source>
</evidence>
<comment type="caution">
    <text evidence="6">The sequence shown here is derived from an EMBL/GenBank/DDBJ whole genome shotgun (WGS) entry which is preliminary data.</text>
</comment>
<dbReference type="AlphaFoldDB" id="A0A136PWF4"/>
<dbReference type="Proteomes" id="UP000070620">
    <property type="component" value="Unassembled WGS sequence"/>
</dbReference>
<dbReference type="PANTHER" id="PTHR12684">
    <property type="entry name" value="PUTATIVE PHOSPHOTRANSFERASE"/>
    <property type="match status" value="1"/>
</dbReference>
<dbReference type="PANTHER" id="PTHR12684:SF2">
    <property type="entry name" value="TRNA 2'-PHOSPHOTRANSFERASE 1"/>
    <property type="match status" value="1"/>
</dbReference>
<keyword evidence="3 5" id="KW-0520">NAD</keyword>
<comment type="similarity">
    <text evidence="1 5">Belongs to the KptA/TPT1 family.</text>
</comment>
<dbReference type="InterPro" id="IPR002745">
    <property type="entry name" value="Ptrans_KptA/Tpt1"/>
</dbReference>
<reference evidence="6 7" key="1">
    <citation type="submission" date="2016-01" db="EMBL/GenBank/DDBJ databases">
        <title>Whole genome sequence and analysis of Micromonospora rosaria DSM 803, which can produce antibacterial substance rosamicin.</title>
        <authorList>
            <person name="Yang H."/>
            <person name="He X."/>
            <person name="Zhu D."/>
        </authorList>
    </citation>
    <scope>NUCLEOTIDE SEQUENCE [LARGE SCALE GENOMIC DNA]</scope>
    <source>
        <strain evidence="6 7">DSM 803</strain>
    </source>
</reference>
<name>A0A136PWF4_9ACTN</name>
<keyword evidence="2 5" id="KW-0808">Transferase</keyword>
<dbReference type="GO" id="GO:0006388">
    <property type="term" value="P:tRNA splicing, via endonucleolytic cleavage and ligation"/>
    <property type="evidence" value="ECO:0007669"/>
    <property type="project" value="UniProtKB-UniRule"/>
</dbReference>
<evidence type="ECO:0000313" key="6">
    <source>
        <dbReference type="EMBL" id="KXK62818.1"/>
    </source>
</evidence>
<evidence type="ECO:0000256" key="1">
    <source>
        <dbReference type="ARBA" id="ARBA00009836"/>
    </source>
</evidence>
<dbReference type="GO" id="GO:0000215">
    <property type="term" value="F:tRNA 2'-phosphotransferase activity"/>
    <property type="evidence" value="ECO:0007669"/>
    <property type="project" value="TreeGrafter"/>
</dbReference>
<proteinExistence type="inferred from homology"/>
<keyword evidence="7" id="KW-1185">Reference proteome</keyword>
<dbReference type="EMBL" id="LRQV01000013">
    <property type="protein sequence ID" value="KXK62818.1"/>
    <property type="molecule type" value="Genomic_DNA"/>
</dbReference>
<comment type="function">
    <text evidence="4 5">Removes the 2'-phosphate from RNA via an intermediate in which the phosphate is ADP-ribosylated by NAD followed by a presumed transesterification to release the RNA and generate ADP-ribose 1''-2''-cyclic phosphate (APPR&gt;P). May function as an ADP-ribosylase.</text>
</comment>
<dbReference type="InterPro" id="IPR042081">
    <property type="entry name" value="RNA_2'-PTrans_C"/>
</dbReference>
<dbReference type="Gene3D" id="3.20.170.30">
    <property type="match status" value="1"/>
</dbReference>
<evidence type="ECO:0000256" key="5">
    <source>
        <dbReference type="HAMAP-Rule" id="MF_00299"/>
    </source>
</evidence>
<dbReference type="EC" id="2.7.1.-" evidence="5"/>
<sequence>MEHQQLISLSKRMSKVLRHDPGRVGLRLDAAGWVRVDAFLTALRIRRADLDAVVAGNNKQRYAVRRDADGVEWIRASQGHSVPVDLGLSPLPPPARLYHGTGAAAWPSIRATGLHRAGRHHVHLSADTETARRVGARRGGRVLVLTVDAEAMAGDGHLFYRSDNGVWLTEAVPAAYLREGTDAG</sequence>
<dbReference type="InterPro" id="IPR042080">
    <property type="entry name" value="RNA_2'-PTrans_N"/>
</dbReference>
<organism evidence="6 7">
    <name type="scientific">Micromonospora rosaria</name>
    <dbReference type="NCBI Taxonomy" id="47874"/>
    <lineage>
        <taxon>Bacteria</taxon>
        <taxon>Bacillati</taxon>
        <taxon>Actinomycetota</taxon>
        <taxon>Actinomycetes</taxon>
        <taxon>Micromonosporales</taxon>
        <taxon>Micromonosporaceae</taxon>
        <taxon>Micromonospora</taxon>
    </lineage>
</organism>
<dbReference type="OrthoDB" id="4537997at2"/>
<dbReference type="Gene3D" id="1.10.10.970">
    <property type="entry name" value="RNA 2'-phosphotransferase, Tpt1/KptA family, N-terminal domain"/>
    <property type="match status" value="1"/>
</dbReference>
<dbReference type="SUPFAM" id="SSF56399">
    <property type="entry name" value="ADP-ribosylation"/>
    <property type="match status" value="1"/>
</dbReference>
<dbReference type="Pfam" id="PF01885">
    <property type="entry name" value="PTS_2-RNA"/>
    <property type="match status" value="1"/>
</dbReference>
<dbReference type="RefSeq" id="WP_067361127.1">
    <property type="nucleotide sequence ID" value="NZ_JBIUBN010000023.1"/>
</dbReference>
<evidence type="ECO:0000256" key="2">
    <source>
        <dbReference type="ARBA" id="ARBA00022679"/>
    </source>
</evidence>
<gene>
    <name evidence="5" type="primary">kptA</name>
    <name evidence="6" type="ORF">AWW66_06435</name>
</gene>
<evidence type="ECO:0000256" key="3">
    <source>
        <dbReference type="ARBA" id="ARBA00023027"/>
    </source>
</evidence>
<protein>
    <recommendedName>
        <fullName evidence="5">Probable RNA 2'-phosphotransferase</fullName>
        <ecNumber evidence="5">2.7.1.-</ecNumber>
    </recommendedName>
</protein>